<gene>
    <name evidence="1" type="ORF">EZS27_008837</name>
</gene>
<proteinExistence type="predicted"/>
<name>A0A5J4SDY5_9ZZZZ</name>
<organism evidence="1">
    <name type="scientific">termite gut metagenome</name>
    <dbReference type="NCBI Taxonomy" id="433724"/>
    <lineage>
        <taxon>unclassified sequences</taxon>
        <taxon>metagenomes</taxon>
        <taxon>organismal metagenomes</taxon>
    </lineage>
</organism>
<accession>A0A5J4SDY5</accession>
<evidence type="ECO:0000313" key="1">
    <source>
        <dbReference type="EMBL" id="KAA6343471.1"/>
    </source>
</evidence>
<dbReference type="AlphaFoldDB" id="A0A5J4SDY5"/>
<comment type="caution">
    <text evidence="1">The sequence shown here is derived from an EMBL/GenBank/DDBJ whole genome shotgun (WGS) entry which is preliminary data.</text>
</comment>
<dbReference type="EMBL" id="SNRY01000268">
    <property type="protein sequence ID" value="KAA6343471.1"/>
    <property type="molecule type" value="Genomic_DNA"/>
</dbReference>
<sequence>METKEKTTTQEVLINLLIKLRECKKEFQEQAGVISECILLYRIRT</sequence>
<reference evidence="1" key="1">
    <citation type="submission" date="2019-03" db="EMBL/GenBank/DDBJ databases">
        <title>Single cell metagenomics reveals metabolic interactions within the superorganism composed of flagellate Streblomastix strix and complex community of Bacteroidetes bacteria on its surface.</title>
        <authorList>
            <person name="Treitli S.C."/>
            <person name="Kolisko M."/>
            <person name="Husnik F."/>
            <person name="Keeling P."/>
            <person name="Hampl V."/>
        </authorList>
    </citation>
    <scope>NUCLEOTIDE SEQUENCE</scope>
    <source>
        <strain evidence="1">STM</strain>
    </source>
</reference>
<protein>
    <submittedName>
        <fullName evidence="1">Uncharacterized protein</fullName>
    </submittedName>
</protein>